<reference evidence="2 3" key="1">
    <citation type="submission" date="2021-07" db="EMBL/GenBank/DDBJ databases">
        <title>A novel Jannaschia species isolated from marine dinoflagellate Ceratoperidinium margalefii.</title>
        <authorList>
            <person name="Jiang Y."/>
            <person name="Li Z."/>
        </authorList>
    </citation>
    <scope>NUCLEOTIDE SEQUENCE [LARGE SCALE GENOMIC DNA]</scope>
    <source>
        <strain evidence="2 3">J12C1-MA-4</strain>
    </source>
</reference>
<feature type="transmembrane region" description="Helical" evidence="1">
    <location>
        <begin position="26"/>
        <end position="49"/>
    </location>
</feature>
<dbReference type="EMBL" id="CP079194">
    <property type="protein sequence ID" value="QXT40471.1"/>
    <property type="molecule type" value="Genomic_DNA"/>
</dbReference>
<sequence length="194" mass="22133">MTMTEAIRSNIVECLNFHGRSPRSAYWWYVLFVTLGSLVTFVLDFLIFWPPMDQIGPFLVESFGSVSDFYIRIMPITTFWYLLNYLPLIAVGVRRMHDCNWPGWWYVATVIFVTVMSFITFGIMGPQSAEMMRIAFDPAASTVEINEMLAQMDDMNRLSSILSGLQTLPSLLIIIWMASKGTEGPNKYGEDPLA</sequence>
<evidence type="ECO:0000313" key="2">
    <source>
        <dbReference type="EMBL" id="QXT40471.1"/>
    </source>
</evidence>
<keyword evidence="1" id="KW-0472">Membrane</keyword>
<protein>
    <submittedName>
        <fullName evidence="2">DUF805 domain-containing protein</fullName>
    </submittedName>
</protein>
<accession>A0A8F6TZA5</accession>
<evidence type="ECO:0000256" key="1">
    <source>
        <dbReference type="SAM" id="Phobius"/>
    </source>
</evidence>
<keyword evidence="3" id="KW-1185">Reference proteome</keyword>
<organism evidence="2 3">
    <name type="scientific">Gymnodinialimonas ceratoperidinii</name>
    <dbReference type="NCBI Taxonomy" id="2856823"/>
    <lineage>
        <taxon>Bacteria</taxon>
        <taxon>Pseudomonadati</taxon>
        <taxon>Pseudomonadota</taxon>
        <taxon>Alphaproteobacteria</taxon>
        <taxon>Rhodobacterales</taxon>
        <taxon>Paracoccaceae</taxon>
        <taxon>Gymnodinialimonas</taxon>
    </lineage>
</organism>
<dbReference type="Pfam" id="PF05656">
    <property type="entry name" value="DUF805"/>
    <property type="match status" value="1"/>
</dbReference>
<keyword evidence="1" id="KW-0812">Transmembrane</keyword>
<dbReference type="RefSeq" id="WP_219003701.1">
    <property type="nucleotide sequence ID" value="NZ_CP079194.1"/>
</dbReference>
<evidence type="ECO:0000313" key="3">
    <source>
        <dbReference type="Proteomes" id="UP000825009"/>
    </source>
</evidence>
<dbReference type="GO" id="GO:0005886">
    <property type="term" value="C:plasma membrane"/>
    <property type="evidence" value="ECO:0007669"/>
    <property type="project" value="TreeGrafter"/>
</dbReference>
<keyword evidence="1" id="KW-1133">Transmembrane helix</keyword>
<feature type="transmembrane region" description="Helical" evidence="1">
    <location>
        <begin position="69"/>
        <end position="91"/>
    </location>
</feature>
<dbReference type="Proteomes" id="UP000825009">
    <property type="component" value="Chromosome"/>
</dbReference>
<dbReference type="InterPro" id="IPR008523">
    <property type="entry name" value="DUF805"/>
</dbReference>
<dbReference type="AlphaFoldDB" id="A0A8F6TZA5"/>
<gene>
    <name evidence="2" type="ORF">KYE46_04270</name>
</gene>
<dbReference type="PANTHER" id="PTHR34980">
    <property type="entry name" value="INNER MEMBRANE PROTEIN-RELATED-RELATED"/>
    <property type="match status" value="1"/>
</dbReference>
<name>A0A8F6TZA5_9RHOB</name>
<feature type="transmembrane region" description="Helical" evidence="1">
    <location>
        <begin position="103"/>
        <end position="124"/>
    </location>
</feature>
<dbReference type="PANTHER" id="PTHR34980:SF2">
    <property type="entry name" value="INNER MEMBRANE PROTEIN YHAH-RELATED"/>
    <property type="match status" value="1"/>
</dbReference>
<dbReference type="KEGG" id="gce:KYE46_04270"/>
<proteinExistence type="predicted"/>